<dbReference type="Proteomes" id="UP000605013">
    <property type="component" value="Unassembled WGS sequence"/>
</dbReference>
<organism evidence="2 3">
    <name type="scientific">Olleya sediminilitoris</name>
    <dbReference type="NCBI Taxonomy" id="2795739"/>
    <lineage>
        <taxon>Bacteria</taxon>
        <taxon>Pseudomonadati</taxon>
        <taxon>Bacteroidota</taxon>
        <taxon>Flavobacteriia</taxon>
        <taxon>Flavobacteriales</taxon>
        <taxon>Flavobacteriaceae</taxon>
    </lineage>
</organism>
<dbReference type="RefSeq" id="WP_116822689.1">
    <property type="nucleotide sequence ID" value="NZ_JAEMEF010000009.1"/>
</dbReference>
<accession>A0ABS1WME7</accession>
<dbReference type="Pfam" id="PF12867">
    <property type="entry name" value="DinB_2"/>
    <property type="match status" value="1"/>
</dbReference>
<dbReference type="Gene3D" id="1.20.120.450">
    <property type="entry name" value="dinb family like domain"/>
    <property type="match status" value="1"/>
</dbReference>
<dbReference type="EMBL" id="JAEMEF010000009">
    <property type="protein sequence ID" value="MBL7560289.1"/>
    <property type="molecule type" value="Genomic_DNA"/>
</dbReference>
<evidence type="ECO:0000259" key="1">
    <source>
        <dbReference type="Pfam" id="PF12867"/>
    </source>
</evidence>
<keyword evidence="3" id="KW-1185">Reference proteome</keyword>
<feature type="domain" description="DinB-like" evidence="1">
    <location>
        <begin position="42"/>
        <end position="165"/>
    </location>
</feature>
<comment type="caution">
    <text evidence="2">The sequence shown here is derived from an EMBL/GenBank/DDBJ whole genome shotgun (WGS) entry which is preliminary data.</text>
</comment>
<dbReference type="InterPro" id="IPR024775">
    <property type="entry name" value="DinB-like"/>
</dbReference>
<evidence type="ECO:0000313" key="2">
    <source>
        <dbReference type="EMBL" id="MBL7560289.1"/>
    </source>
</evidence>
<sequence length="171" mass="19590">MTILDLKSDEYIPYFKGYIDLAVDVELIPGLISGLNTNLDFYKSIEDSKLDYRYAKGKWSIKEIISHLIDTERIFCYRALRFARQDKTALLGFNENDYVDVSNASNRSLDSLLKEYESVRQATLTLFKSFDNQTLKSKGIAGAGEVSVRALGFLIIGHEIHHNNVIRRLYL</sequence>
<evidence type="ECO:0000313" key="3">
    <source>
        <dbReference type="Proteomes" id="UP000605013"/>
    </source>
</evidence>
<name>A0ABS1WME7_9FLAO</name>
<proteinExistence type="predicted"/>
<protein>
    <submittedName>
        <fullName evidence="2">DinB family protein</fullName>
    </submittedName>
</protein>
<dbReference type="SUPFAM" id="SSF109854">
    <property type="entry name" value="DinB/YfiT-like putative metalloenzymes"/>
    <property type="match status" value="1"/>
</dbReference>
<dbReference type="InterPro" id="IPR034660">
    <property type="entry name" value="DinB/YfiT-like"/>
</dbReference>
<gene>
    <name evidence="2" type="ORF">JAO71_10805</name>
</gene>
<reference evidence="2 3" key="1">
    <citation type="submission" date="2020-12" db="EMBL/GenBank/DDBJ databases">
        <title>Olleya sediminilitoris sp. nov., isolated from a tidal flat.</title>
        <authorList>
            <person name="Park S."/>
            <person name="Yoon J.-H."/>
        </authorList>
    </citation>
    <scope>NUCLEOTIDE SEQUENCE [LARGE SCALE GENOMIC DNA]</scope>
    <source>
        <strain evidence="2 3">YSTF-M6</strain>
    </source>
</reference>